<proteinExistence type="predicted"/>
<keyword evidence="2" id="KW-0812">Transmembrane</keyword>
<evidence type="ECO:0000313" key="3">
    <source>
        <dbReference type="EMBL" id="KAG0647392.1"/>
    </source>
</evidence>
<comment type="caution">
    <text evidence="3">The sequence shown here is derived from an EMBL/GenBank/DDBJ whole genome shotgun (WGS) entry which is preliminary data.</text>
</comment>
<dbReference type="EMBL" id="VNKQ01000013">
    <property type="protein sequence ID" value="KAG0647392.1"/>
    <property type="molecule type" value="Genomic_DNA"/>
</dbReference>
<sequence>MPPKGKQKTKALKSPSVSKPPSSTNLNPPKPFNRPSVKLDEFLPKLSKQHVYITHIDMKPRDFKMKIFMVPVLMNVLIILGIIWRIKLVWPFYMKICFSMMGKFNDLTIDTSNMPLEGIIYEILQRMMVFGVDLFIYVFIWPWPRDFFAGRTIDNPISWRFGVGFRNQEIIVRRSKKWDRTIVNVLDEESSGTQLMYSNIRQAVNPIMISEKTGYLMLNKEWDLDWRSMVLATRLVDKKNLDLGDFKTMILVHHAEFGWMAIETADAGGSIAEEEGRRKIVAFKDELTALGKENLFFKWIELVQFESSRPGGFGPERQQETMAKAKAMFEAQGVDFEKFWAKVGGFSGMPGMDEI</sequence>
<dbReference type="Proteomes" id="UP000785200">
    <property type="component" value="Unassembled WGS sequence"/>
</dbReference>
<reference evidence="3" key="1">
    <citation type="submission" date="2019-07" db="EMBL/GenBank/DDBJ databases">
        <title>Hyphodiscus hymeniophilus genome sequencing and assembly.</title>
        <authorList>
            <person name="Kramer G."/>
            <person name="Nodwell J."/>
        </authorList>
    </citation>
    <scope>NUCLEOTIDE SEQUENCE</scope>
    <source>
        <strain evidence="3">ATCC 34498</strain>
    </source>
</reference>
<organism evidence="3 4">
    <name type="scientific">Hyphodiscus hymeniophilus</name>
    <dbReference type="NCBI Taxonomy" id="353542"/>
    <lineage>
        <taxon>Eukaryota</taxon>
        <taxon>Fungi</taxon>
        <taxon>Dikarya</taxon>
        <taxon>Ascomycota</taxon>
        <taxon>Pezizomycotina</taxon>
        <taxon>Leotiomycetes</taxon>
        <taxon>Helotiales</taxon>
        <taxon>Hyphodiscaceae</taxon>
        <taxon>Hyphodiscus</taxon>
    </lineage>
</organism>
<dbReference type="AlphaFoldDB" id="A0A9P6VGJ4"/>
<evidence type="ECO:0000256" key="1">
    <source>
        <dbReference type="SAM" id="MobiDB-lite"/>
    </source>
</evidence>
<keyword evidence="2" id="KW-0472">Membrane</keyword>
<evidence type="ECO:0000256" key="2">
    <source>
        <dbReference type="SAM" id="Phobius"/>
    </source>
</evidence>
<protein>
    <submittedName>
        <fullName evidence="3">Uncharacterized protein</fullName>
    </submittedName>
</protein>
<evidence type="ECO:0000313" key="4">
    <source>
        <dbReference type="Proteomes" id="UP000785200"/>
    </source>
</evidence>
<feature type="region of interest" description="Disordered" evidence="1">
    <location>
        <begin position="1"/>
        <end position="34"/>
    </location>
</feature>
<accession>A0A9P6VGJ4</accession>
<feature type="transmembrane region" description="Helical" evidence="2">
    <location>
        <begin position="67"/>
        <end position="86"/>
    </location>
</feature>
<gene>
    <name evidence="3" type="ORF">D0Z07_7160</name>
</gene>
<keyword evidence="4" id="KW-1185">Reference proteome</keyword>
<dbReference type="OrthoDB" id="5421757at2759"/>
<name>A0A9P6VGJ4_9HELO</name>
<feature type="compositionally biased region" description="Low complexity" evidence="1">
    <location>
        <begin position="13"/>
        <end position="23"/>
    </location>
</feature>
<keyword evidence="2" id="KW-1133">Transmembrane helix</keyword>
<feature type="compositionally biased region" description="Basic residues" evidence="1">
    <location>
        <begin position="1"/>
        <end position="11"/>
    </location>
</feature>